<gene>
    <name evidence="1" type="primary">Nfu_g_1_012874</name>
</gene>
<reference evidence="1" key="2">
    <citation type="submission" date="2016-06" db="EMBL/GenBank/DDBJ databases">
        <title>The genome of a short-lived fish provides insights into sex chromosome evolution and the genetic control of aging.</title>
        <authorList>
            <person name="Reichwald K."/>
            <person name="Felder M."/>
            <person name="Petzold A."/>
            <person name="Koch P."/>
            <person name="Groth M."/>
            <person name="Platzer M."/>
        </authorList>
    </citation>
    <scope>NUCLEOTIDE SEQUENCE</scope>
    <source>
        <tissue evidence="1">Brain</tissue>
    </source>
</reference>
<dbReference type="AlphaFoldDB" id="A0A1A8N6I3"/>
<sequence length="36" mass="4146">DSPHVHSRAVIVASRPFRYRSALLMLFACSRSYIHT</sequence>
<dbReference type="EMBL" id="HAEG01001041">
    <property type="protein sequence ID" value="SBR64481.1"/>
    <property type="molecule type" value="Transcribed_RNA"/>
</dbReference>
<reference evidence="1" key="1">
    <citation type="submission" date="2016-05" db="EMBL/GenBank/DDBJ databases">
        <authorList>
            <person name="Lavstsen T."/>
            <person name="Jespersen J.S."/>
        </authorList>
    </citation>
    <scope>NUCLEOTIDE SEQUENCE</scope>
    <source>
        <tissue evidence="1">Brain</tissue>
    </source>
</reference>
<feature type="non-terminal residue" evidence="1">
    <location>
        <position position="1"/>
    </location>
</feature>
<feature type="non-terminal residue" evidence="1">
    <location>
        <position position="36"/>
    </location>
</feature>
<organism evidence="1">
    <name type="scientific">Nothobranchius pienaari</name>
    <dbReference type="NCBI Taxonomy" id="704102"/>
    <lineage>
        <taxon>Eukaryota</taxon>
        <taxon>Metazoa</taxon>
        <taxon>Chordata</taxon>
        <taxon>Craniata</taxon>
        <taxon>Vertebrata</taxon>
        <taxon>Euteleostomi</taxon>
        <taxon>Actinopterygii</taxon>
        <taxon>Neopterygii</taxon>
        <taxon>Teleostei</taxon>
        <taxon>Neoteleostei</taxon>
        <taxon>Acanthomorphata</taxon>
        <taxon>Ovalentaria</taxon>
        <taxon>Atherinomorphae</taxon>
        <taxon>Cyprinodontiformes</taxon>
        <taxon>Nothobranchiidae</taxon>
        <taxon>Nothobranchius</taxon>
    </lineage>
</organism>
<accession>A0A1A8N6I3</accession>
<proteinExistence type="predicted"/>
<evidence type="ECO:0000313" key="1">
    <source>
        <dbReference type="EMBL" id="SBR64481.1"/>
    </source>
</evidence>
<protein>
    <submittedName>
        <fullName evidence="1">Uncharacterized protein</fullName>
    </submittedName>
</protein>
<name>A0A1A8N6I3_9TELE</name>